<reference evidence="2" key="1">
    <citation type="journal article" date="2020" name="Stud. Mycol.">
        <title>101 Dothideomycetes genomes: a test case for predicting lifestyles and emergence of pathogens.</title>
        <authorList>
            <person name="Haridas S."/>
            <person name="Albert R."/>
            <person name="Binder M."/>
            <person name="Bloem J."/>
            <person name="Labutti K."/>
            <person name="Salamov A."/>
            <person name="Andreopoulos B."/>
            <person name="Baker S."/>
            <person name="Barry K."/>
            <person name="Bills G."/>
            <person name="Bluhm B."/>
            <person name="Cannon C."/>
            <person name="Castanera R."/>
            <person name="Culley D."/>
            <person name="Daum C."/>
            <person name="Ezra D."/>
            <person name="Gonzalez J."/>
            <person name="Henrissat B."/>
            <person name="Kuo A."/>
            <person name="Liang C."/>
            <person name="Lipzen A."/>
            <person name="Lutzoni F."/>
            <person name="Magnuson J."/>
            <person name="Mondo S."/>
            <person name="Nolan M."/>
            <person name="Ohm R."/>
            <person name="Pangilinan J."/>
            <person name="Park H.-J."/>
            <person name="Ramirez L."/>
            <person name="Alfaro M."/>
            <person name="Sun H."/>
            <person name="Tritt A."/>
            <person name="Yoshinaga Y."/>
            <person name="Zwiers L.-H."/>
            <person name="Turgeon B."/>
            <person name="Goodwin S."/>
            <person name="Spatafora J."/>
            <person name="Crous P."/>
            <person name="Grigoriev I."/>
        </authorList>
    </citation>
    <scope>NUCLEOTIDE SEQUENCE</scope>
    <source>
        <strain evidence="2">CBS 161.51</strain>
    </source>
</reference>
<feature type="non-terminal residue" evidence="2">
    <location>
        <position position="222"/>
    </location>
</feature>
<evidence type="ECO:0000313" key="2">
    <source>
        <dbReference type="EMBL" id="KAF1937613.1"/>
    </source>
</evidence>
<name>A0A6A5SCD1_9PLEO</name>
<evidence type="ECO:0000259" key="1">
    <source>
        <dbReference type="Pfam" id="PF06985"/>
    </source>
</evidence>
<accession>A0A6A5SCD1</accession>
<dbReference type="Proteomes" id="UP000800038">
    <property type="component" value="Unassembled WGS sequence"/>
</dbReference>
<evidence type="ECO:0000313" key="3">
    <source>
        <dbReference type="Proteomes" id="UP000800038"/>
    </source>
</evidence>
<feature type="domain" description="Heterokaryon incompatibility" evidence="1">
    <location>
        <begin position="48"/>
        <end position="203"/>
    </location>
</feature>
<dbReference type="OrthoDB" id="5347061at2759"/>
<dbReference type="PANTHER" id="PTHR33112:SF16">
    <property type="entry name" value="HETEROKARYON INCOMPATIBILITY DOMAIN-CONTAINING PROTEIN"/>
    <property type="match status" value="1"/>
</dbReference>
<dbReference type="PANTHER" id="PTHR33112">
    <property type="entry name" value="DOMAIN PROTEIN, PUTATIVE-RELATED"/>
    <property type="match status" value="1"/>
</dbReference>
<keyword evidence="3" id="KW-1185">Reference proteome</keyword>
<protein>
    <submittedName>
        <fullName evidence="2">HET-domain-containing protein</fullName>
    </submittedName>
</protein>
<gene>
    <name evidence="2" type="ORF">EJ02DRAFT_330524</name>
</gene>
<dbReference type="EMBL" id="ML976131">
    <property type="protein sequence ID" value="KAF1937613.1"/>
    <property type="molecule type" value="Genomic_DNA"/>
</dbReference>
<proteinExistence type="predicted"/>
<dbReference type="AlphaFoldDB" id="A0A6A5SCD1"/>
<feature type="non-terminal residue" evidence="2">
    <location>
        <position position="1"/>
    </location>
</feature>
<sequence length="222" mass="24991">WVHQCDEEHTNMRCQVAEAPLPARVLDIKSASPEGIALYESKGEFGRYATLSHVWGTTNPFETKKTNIETHKNGIDIGQLPPTFSDAITLARMLDICYLWIDALCICQDDDVDWSREAANMANIYSNACIMLSATGSEDDSEGLPFVSSKRSPPIYETFECTTNGTVGNVHAFSILREVAAFPRNDVLLRDEPLSQRGWALQERWLTHLILHFGSKQMFFEC</sequence>
<dbReference type="Pfam" id="PF06985">
    <property type="entry name" value="HET"/>
    <property type="match status" value="1"/>
</dbReference>
<dbReference type="InterPro" id="IPR010730">
    <property type="entry name" value="HET"/>
</dbReference>
<organism evidence="2 3">
    <name type="scientific">Clathrospora elynae</name>
    <dbReference type="NCBI Taxonomy" id="706981"/>
    <lineage>
        <taxon>Eukaryota</taxon>
        <taxon>Fungi</taxon>
        <taxon>Dikarya</taxon>
        <taxon>Ascomycota</taxon>
        <taxon>Pezizomycotina</taxon>
        <taxon>Dothideomycetes</taxon>
        <taxon>Pleosporomycetidae</taxon>
        <taxon>Pleosporales</taxon>
        <taxon>Diademaceae</taxon>
        <taxon>Clathrospora</taxon>
    </lineage>
</organism>